<evidence type="ECO:0000313" key="1">
    <source>
        <dbReference type="EMBL" id="MDP9923028.1"/>
    </source>
</evidence>
<dbReference type="RefSeq" id="WP_307636572.1">
    <property type="nucleotide sequence ID" value="NZ_JAUSRR010000003.1"/>
</dbReference>
<name>A0AAW8DU87_9BURK</name>
<sequence length="55" mass="6194">MSLRSVSIRFADDHGEVCREAKIDAYVDVIVDWLNAFSPELKSLASRASVWRPDA</sequence>
<protein>
    <submittedName>
        <fullName evidence="1">Uncharacterized protein</fullName>
    </submittedName>
</protein>
<dbReference type="EMBL" id="JAUSRR010000003">
    <property type="protein sequence ID" value="MDP9923028.1"/>
    <property type="molecule type" value="Genomic_DNA"/>
</dbReference>
<organism evidence="1 2">
    <name type="scientific">Variovorax boronicumulans</name>
    <dbReference type="NCBI Taxonomy" id="436515"/>
    <lineage>
        <taxon>Bacteria</taxon>
        <taxon>Pseudomonadati</taxon>
        <taxon>Pseudomonadota</taxon>
        <taxon>Betaproteobacteria</taxon>
        <taxon>Burkholderiales</taxon>
        <taxon>Comamonadaceae</taxon>
        <taxon>Variovorax</taxon>
    </lineage>
</organism>
<dbReference type="AlphaFoldDB" id="A0AAW8DU87"/>
<accession>A0AAW8DU87</accession>
<proteinExistence type="predicted"/>
<gene>
    <name evidence="1" type="ORF">J2W25_002049</name>
</gene>
<reference evidence="1" key="1">
    <citation type="submission" date="2023-07" db="EMBL/GenBank/DDBJ databases">
        <title>Sorghum-associated microbial communities from plants grown in Nebraska, USA.</title>
        <authorList>
            <person name="Schachtman D."/>
        </authorList>
    </citation>
    <scope>NUCLEOTIDE SEQUENCE</scope>
    <source>
        <strain evidence="1">DS2795</strain>
    </source>
</reference>
<evidence type="ECO:0000313" key="2">
    <source>
        <dbReference type="Proteomes" id="UP001244295"/>
    </source>
</evidence>
<comment type="caution">
    <text evidence="1">The sequence shown here is derived from an EMBL/GenBank/DDBJ whole genome shotgun (WGS) entry which is preliminary data.</text>
</comment>
<dbReference type="Proteomes" id="UP001244295">
    <property type="component" value="Unassembled WGS sequence"/>
</dbReference>